<proteinExistence type="predicted"/>
<feature type="compositionally biased region" description="Polar residues" evidence="1">
    <location>
        <begin position="50"/>
        <end position="64"/>
    </location>
</feature>
<evidence type="ECO:0000256" key="1">
    <source>
        <dbReference type="SAM" id="MobiDB-lite"/>
    </source>
</evidence>
<dbReference type="EMBL" id="FMUE01000004">
    <property type="protein sequence ID" value="SCX20360.1"/>
    <property type="molecule type" value="Genomic_DNA"/>
</dbReference>
<gene>
    <name evidence="2" type="ORF">DSM25559_1905</name>
</gene>
<dbReference type="AlphaFoldDB" id="A0A1R3TJB2"/>
<dbReference type="Proteomes" id="UP000187891">
    <property type="component" value="Unassembled WGS sequence"/>
</dbReference>
<evidence type="ECO:0000313" key="2">
    <source>
        <dbReference type="EMBL" id="SCX20360.1"/>
    </source>
</evidence>
<dbReference type="STRING" id="1907666.DSM25559_1905"/>
<protein>
    <submittedName>
        <fullName evidence="2">Uncharacterized protein</fullName>
    </submittedName>
</protein>
<name>A0A1R3TJB2_9HYPH</name>
<organism evidence="2 3">
    <name type="scientific">Agrobacterium rosae</name>
    <dbReference type="NCBI Taxonomy" id="1972867"/>
    <lineage>
        <taxon>Bacteria</taxon>
        <taxon>Pseudomonadati</taxon>
        <taxon>Pseudomonadota</taxon>
        <taxon>Alphaproteobacteria</taxon>
        <taxon>Hyphomicrobiales</taxon>
        <taxon>Rhizobiaceae</taxon>
        <taxon>Rhizobium/Agrobacterium group</taxon>
        <taxon>Agrobacterium</taxon>
    </lineage>
</organism>
<accession>A0A1R3TJB2</accession>
<reference evidence="3" key="1">
    <citation type="submission" date="2016-10" db="EMBL/GenBank/DDBJ databases">
        <authorList>
            <person name="Wibberg D."/>
        </authorList>
    </citation>
    <scope>NUCLEOTIDE SEQUENCE [LARGE SCALE GENOMIC DNA]</scope>
</reference>
<evidence type="ECO:0000313" key="3">
    <source>
        <dbReference type="Proteomes" id="UP000187891"/>
    </source>
</evidence>
<feature type="region of interest" description="Disordered" evidence="1">
    <location>
        <begin position="34"/>
        <end position="64"/>
    </location>
</feature>
<sequence>MFSGDDGGNKWLYDLFFPPRYDWTESVRLSNLPTCGGDAGRAEGGKRRALSSQWVGQQNPPSSC</sequence>